<accession>A0AAE9VEA1</accession>
<keyword evidence="1" id="KW-0812">Transmembrane</keyword>
<organism evidence="2 3">
    <name type="scientific">Pseudomonas phage MiCath</name>
    <dbReference type="NCBI Taxonomy" id="3003729"/>
    <lineage>
        <taxon>Viruses</taxon>
        <taxon>Duplodnaviria</taxon>
        <taxon>Heunggongvirae</taxon>
        <taxon>Uroviricota</taxon>
        <taxon>Caudoviricetes</taxon>
        <taxon>Queuovirinae</taxon>
        <taxon>Micathvirus</taxon>
        <taxon>Micathvirus micath</taxon>
    </lineage>
</organism>
<dbReference type="GeneID" id="79412946"/>
<keyword evidence="1" id="KW-1133">Transmembrane helix</keyword>
<evidence type="ECO:0000313" key="2">
    <source>
        <dbReference type="EMBL" id="WAX22387.1"/>
    </source>
</evidence>
<reference evidence="2" key="1">
    <citation type="submission" date="2022-11" db="EMBL/GenBank/DDBJ databases">
        <authorList>
            <person name="Jaryenneh J.D."/>
            <person name="Schoeniger J.S."/>
            <person name="Mageeney C.M."/>
        </authorList>
    </citation>
    <scope>NUCLEOTIDE SEQUENCE</scope>
</reference>
<keyword evidence="1" id="KW-0472">Membrane</keyword>
<dbReference type="EMBL" id="OP882271">
    <property type="protein sequence ID" value="WAX22387.1"/>
    <property type="molecule type" value="Genomic_DNA"/>
</dbReference>
<protein>
    <submittedName>
        <fullName evidence="2">Uncharacterized protein</fullName>
    </submittedName>
</protein>
<dbReference type="RefSeq" id="YP_010719806.1">
    <property type="nucleotide sequence ID" value="NC_072502.1"/>
</dbReference>
<evidence type="ECO:0000313" key="3">
    <source>
        <dbReference type="Proteomes" id="UP001211688"/>
    </source>
</evidence>
<proteinExistence type="predicted"/>
<dbReference type="Proteomes" id="UP001211688">
    <property type="component" value="Segment"/>
</dbReference>
<keyword evidence="3" id="KW-1185">Reference proteome</keyword>
<sequence length="34" mass="3820">MIPSYVWFILGVMFCVAVQFITMAAMTWAPACGY</sequence>
<feature type="transmembrane region" description="Helical" evidence="1">
    <location>
        <begin position="6"/>
        <end position="29"/>
    </location>
</feature>
<name>A0AAE9VEA1_9CAUD</name>
<dbReference type="KEGG" id="vg:79412946"/>
<evidence type="ECO:0000256" key="1">
    <source>
        <dbReference type="SAM" id="Phobius"/>
    </source>
</evidence>